<dbReference type="InterPro" id="IPR036390">
    <property type="entry name" value="WH_DNA-bd_sf"/>
</dbReference>
<evidence type="ECO:0000313" key="2">
    <source>
        <dbReference type="EMBL" id="HCV80699.1"/>
    </source>
</evidence>
<keyword evidence="1" id="KW-0479">Metal-binding</keyword>
<dbReference type="Gene3D" id="1.10.10.10">
    <property type="entry name" value="Winged helix-like DNA-binding domain superfamily/Winged helix DNA-binding domain"/>
    <property type="match status" value="1"/>
</dbReference>
<comment type="cofactor">
    <cofactor evidence="1">
        <name>Zn(2+)</name>
        <dbReference type="ChEBI" id="CHEBI:29105"/>
    </cofactor>
    <text evidence="1">Binds 1 zinc ion per subunit.</text>
</comment>
<dbReference type="Proteomes" id="UP000264330">
    <property type="component" value="Unassembled WGS sequence"/>
</dbReference>
<feature type="binding site" evidence="1">
    <location>
        <position position="96"/>
    </location>
    <ligand>
        <name>Zn(2+)</name>
        <dbReference type="ChEBI" id="CHEBI:29105"/>
    </ligand>
</feature>
<evidence type="ECO:0000256" key="1">
    <source>
        <dbReference type="PIRSR" id="PIRSR602481-1"/>
    </source>
</evidence>
<accession>A0A3D5IXT9</accession>
<comment type="caution">
    <text evidence="2">The sequence shown here is derived from an EMBL/GenBank/DDBJ whole genome shotgun (WGS) entry which is preliminary data.</text>
</comment>
<dbReference type="PANTHER" id="PTHR33202:SF7">
    <property type="entry name" value="FERRIC UPTAKE REGULATION PROTEIN"/>
    <property type="match status" value="1"/>
</dbReference>
<gene>
    <name evidence="2" type="ORF">DGQ38_06570</name>
</gene>
<dbReference type="Pfam" id="PF01475">
    <property type="entry name" value="FUR"/>
    <property type="match status" value="1"/>
</dbReference>
<sequence length="138" mass="15847">MIMKTAEEKKTRNTKHQKAVLELLKNATKALTADEIREKLADNINKTTVYRMLDRFVEAGKIHFVTGQNGKSFYALCKSCKEEPPKHIHNHLHFQCEICGKVECLPETVKVPQLDNYTIRETQLLLIGTCKRCMNSTN</sequence>
<dbReference type="GO" id="GO:0045892">
    <property type="term" value="P:negative regulation of DNA-templated transcription"/>
    <property type="evidence" value="ECO:0007669"/>
    <property type="project" value="TreeGrafter"/>
</dbReference>
<feature type="binding site" evidence="1">
    <location>
        <position position="99"/>
    </location>
    <ligand>
        <name>Zn(2+)</name>
        <dbReference type="ChEBI" id="CHEBI:29105"/>
    </ligand>
</feature>
<dbReference type="InterPro" id="IPR036388">
    <property type="entry name" value="WH-like_DNA-bd_sf"/>
</dbReference>
<organism evidence="2 3">
    <name type="scientific">Zunongwangia profunda</name>
    <dbReference type="NCBI Taxonomy" id="398743"/>
    <lineage>
        <taxon>Bacteria</taxon>
        <taxon>Pseudomonadati</taxon>
        <taxon>Bacteroidota</taxon>
        <taxon>Flavobacteriia</taxon>
        <taxon>Flavobacteriales</taxon>
        <taxon>Flavobacteriaceae</taxon>
        <taxon>Zunongwangia</taxon>
    </lineage>
</organism>
<dbReference type="PANTHER" id="PTHR33202">
    <property type="entry name" value="ZINC UPTAKE REGULATION PROTEIN"/>
    <property type="match status" value="1"/>
</dbReference>
<proteinExistence type="predicted"/>
<dbReference type="GO" id="GO:1900376">
    <property type="term" value="P:regulation of secondary metabolite biosynthetic process"/>
    <property type="evidence" value="ECO:0007669"/>
    <property type="project" value="TreeGrafter"/>
</dbReference>
<evidence type="ECO:0000313" key="3">
    <source>
        <dbReference type="Proteomes" id="UP000264330"/>
    </source>
</evidence>
<feature type="binding site" evidence="1">
    <location>
        <position position="133"/>
    </location>
    <ligand>
        <name>Zn(2+)</name>
        <dbReference type="ChEBI" id="CHEBI:29105"/>
    </ligand>
</feature>
<protein>
    <submittedName>
        <fullName evidence="2">Transcriptional regulator</fullName>
    </submittedName>
</protein>
<dbReference type="EMBL" id="DPMF01000152">
    <property type="protein sequence ID" value="HCV80699.1"/>
    <property type="molecule type" value="Genomic_DNA"/>
</dbReference>
<name>A0A3D5IXT9_9FLAO</name>
<dbReference type="AlphaFoldDB" id="A0A3D5IXT9"/>
<dbReference type="InterPro" id="IPR002481">
    <property type="entry name" value="FUR"/>
</dbReference>
<dbReference type="GO" id="GO:0003700">
    <property type="term" value="F:DNA-binding transcription factor activity"/>
    <property type="evidence" value="ECO:0007669"/>
    <property type="project" value="InterPro"/>
</dbReference>
<dbReference type="GO" id="GO:0000976">
    <property type="term" value="F:transcription cis-regulatory region binding"/>
    <property type="evidence" value="ECO:0007669"/>
    <property type="project" value="TreeGrafter"/>
</dbReference>
<dbReference type="SUPFAM" id="SSF46785">
    <property type="entry name" value="Winged helix' DNA-binding domain"/>
    <property type="match status" value="1"/>
</dbReference>
<keyword evidence="1" id="KW-0862">Zinc</keyword>
<feature type="binding site" evidence="1">
    <location>
        <position position="130"/>
    </location>
    <ligand>
        <name>Zn(2+)</name>
        <dbReference type="ChEBI" id="CHEBI:29105"/>
    </ligand>
</feature>
<reference evidence="2 3" key="1">
    <citation type="journal article" date="2018" name="Nat. Biotechnol.">
        <title>A standardized bacterial taxonomy based on genome phylogeny substantially revises the tree of life.</title>
        <authorList>
            <person name="Parks D.H."/>
            <person name="Chuvochina M."/>
            <person name="Waite D.W."/>
            <person name="Rinke C."/>
            <person name="Skarshewski A."/>
            <person name="Chaumeil P.A."/>
            <person name="Hugenholtz P."/>
        </authorList>
    </citation>
    <scope>NUCLEOTIDE SEQUENCE [LARGE SCALE GENOMIC DNA]</scope>
    <source>
        <strain evidence="2">UBA9359</strain>
    </source>
</reference>
<dbReference type="GO" id="GO:0008270">
    <property type="term" value="F:zinc ion binding"/>
    <property type="evidence" value="ECO:0007669"/>
    <property type="project" value="TreeGrafter"/>
</dbReference>